<evidence type="ECO:0000313" key="2">
    <source>
        <dbReference type="Proteomes" id="UP000040841"/>
    </source>
</evidence>
<accession>A0AA36LQ65</accession>
<dbReference type="AlphaFoldDB" id="A0AA36LQ65"/>
<dbReference type="Proteomes" id="UP000040841">
    <property type="component" value="Unassembled WGS sequence"/>
</dbReference>
<evidence type="ECO:0000313" key="1">
    <source>
        <dbReference type="EMBL" id="CNI68175.1"/>
    </source>
</evidence>
<reference evidence="1 2" key="1">
    <citation type="submission" date="2015-03" db="EMBL/GenBank/DDBJ databases">
        <authorList>
            <consortium name="Pathogen Informatics"/>
            <person name="Murphy D."/>
        </authorList>
    </citation>
    <scope>NUCLEOTIDE SEQUENCE [LARGE SCALE GENOMIC DNA]</scope>
    <source>
        <strain evidence="1 2">FE82747</strain>
    </source>
</reference>
<organism evidence="1 2">
    <name type="scientific">Yersinia mollaretii</name>
    <dbReference type="NCBI Taxonomy" id="33060"/>
    <lineage>
        <taxon>Bacteria</taxon>
        <taxon>Pseudomonadati</taxon>
        <taxon>Pseudomonadota</taxon>
        <taxon>Gammaproteobacteria</taxon>
        <taxon>Enterobacterales</taxon>
        <taxon>Yersiniaceae</taxon>
        <taxon>Yersinia</taxon>
    </lineage>
</organism>
<proteinExistence type="predicted"/>
<dbReference type="EMBL" id="CQBM01000017">
    <property type="protein sequence ID" value="CNI68175.1"/>
    <property type="molecule type" value="Genomic_DNA"/>
</dbReference>
<sequence length="55" mass="6093">MLIAILHQKIDLVTEGENNGRIYSSIAKKTKPSNSSSFWSRYAGVEERPALEAGK</sequence>
<gene>
    <name evidence="1" type="ORF">ERS008502_03967</name>
</gene>
<protein>
    <submittedName>
        <fullName evidence="1">Uncharacterized protein</fullName>
    </submittedName>
</protein>
<comment type="caution">
    <text evidence="1">The sequence shown here is derived from an EMBL/GenBank/DDBJ whole genome shotgun (WGS) entry which is preliminary data.</text>
</comment>
<name>A0AA36LQ65_YERMO</name>